<evidence type="ECO:0000313" key="3">
    <source>
        <dbReference type="EMBL" id="KAF0930450.1"/>
    </source>
</evidence>
<dbReference type="InterPro" id="IPR005174">
    <property type="entry name" value="KIB1-4_b-propeller"/>
</dbReference>
<dbReference type="SUPFAM" id="SSF81383">
    <property type="entry name" value="F-box domain"/>
    <property type="match status" value="1"/>
</dbReference>
<protein>
    <recommendedName>
        <fullName evidence="2">KIB1-4 beta-propeller domain-containing protein</fullName>
    </recommendedName>
</protein>
<dbReference type="InterPro" id="IPR036047">
    <property type="entry name" value="F-box-like_dom_sf"/>
</dbReference>
<dbReference type="AlphaFoldDB" id="A0A6G1F0L9"/>
<proteinExistence type="predicted"/>
<dbReference type="EMBL" id="SPHZ02000002">
    <property type="protein sequence ID" value="KAF0930450.1"/>
    <property type="molecule type" value="Genomic_DNA"/>
</dbReference>
<comment type="caution">
    <text evidence="3">The sequence shown here is derived from an EMBL/GenBank/DDBJ whole genome shotgun (WGS) entry which is preliminary data.</text>
</comment>
<dbReference type="PANTHER" id="PTHR36901">
    <property type="entry name" value="F-BOX DOMAIN CONTAINING PROTEIN, EXPRESSED-RELATED"/>
    <property type="match status" value="1"/>
</dbReference>
<evidence type="ECO:0000313" key="4">
    <source>
        <dbReference type="Proteomes" id="UP000479710"/>
    </source>
</evidence>
<dbReference type="Gene3D" id="1.20.1280.50">
    <property type="match status" value="1"/>
</dbReference>
<name>A0A6G1F0L9_9ORYZ</name>
<keyword evidence="4" id="KW-1185">Reference proteome</keyword>
<accession>A0A6G1F0L9</accession>
<dbReference type="PANTHER" id="PTHR36901:SF1">
    <property type="entry name" value="F-BOX DOMAIN CONTAINING PROTEIN, EXPRESSED"/>
    <property type="match status" value="1"/>
</dbReference>
<evidence type="ECO:0000259" key="2">
    <source>
        <dbReference type="Pfam" id="PF03478"/>
    </source>
</evidence>
<feature type="region of interest" description="Disordered" evidence="1">
    <location>
        <begin position="340"/>
        <end position="359"/>
    </location>
</feature>
<reference evidence="3 4" key="1">
    <citation type="submission" date="2019-11" db="EMBL/GenBank/DDBJ databases">
        <title>Whole genome sequence of Oryza granulata.</title>
        <authorList>
            <person name="Li W."/>
        </authorList>
    </citation>
    <scope>NUCLEOTIDE SEQUENCE [LARGE SCALE GENOMIC DNA]</scope>
    <source>
        <strain evidence="4">cv. Menghai</strain>
        <tissue evidence="3">Leaf</tissue>
    </source>
</reference>
<feature type="domain" description="KIB1-4 beta-propeller" evidence="2">
    <location>
        <begin position="161"/>
        <end position="421"/>
    </location>
</feature>
<dbReference type="Pfam" id="PF03478">
    <property type="entry name" value="Beta-prop_KIB1-4"/>
    <property type="match status" value="1"/>
</dbReference>
<gene>
    <name evidence="3" type="ORF">E2562_032880</name>
</gene>
<evidence type="ECO:0000256" key="1">
    <source>
        <dbReference type="SAM" id="MobiDB-lite"/>
    </source>
</evidence>
<dbReference type="Proteomes" id="UP000479710">
    <property type="component" value="Unassembled WGS sequence"/>
</dbReference>
<feature type="region of interest" description="Disordered" evidence="1">
    <location>
        <begin position="1"/>
        <end position="29"/>
    </location>
</feature>
<organism evidence="3 4">
    <name type="scientific">Oryza meyeriana var. granulata</name>
    <dbReference type="NCBI Taxonomy" id="110450"/>
    <lineage>
        <taxon>Eukaryota</taxon>
        <taxon>Viridiplantae</taxon>
        <taxon>Streptophyta</taxon>
        <taxon>Embryophyta</taxon>
        <taxon>Tracheophyta</taxon>
        <taxon>Spermatophyta</taxon>
        <taxon>Magnoliopsida</taxon>
        <taxon>Liliopsida</taxon>
        <taxon>Poales</taxon>
        <taxon>Poaceae</taxon>
        <taxon>BOP clade</taxon>
        <taxon>Oryzoideae</taxon>
        <taxon>Oryzeae</taxon>
        <taxon>Oryzinae</taxon>
        <taxon>Oryza</taxon>
        <taxon>Oryza meyeriana</taxon>
    </lineage>
</organism>
<sequence>MPATAPEISLQKKNRSRQRPNSTSPPTPTLFRPHLPLLLVSFLAYNAGNLSVYRRRAMASRSRPSLPYPFRRRAMNRGSMDWSSLPADLLFAVFARLPCDADRVRFGAVCAGWGAAAASWRPRPWLVGSRTDRFGRGAVTSSFWLSHRGGLVPFAAGVPAGFEYLSSSHGYLALSDPMATPKAIALVNPVTGRRIRLPPIGFFKKWHDVATVVLSADPDTADEWAAVAVGFPTNCLAYYSSAAGAWKPLCFNAAGYAGVEHYKGRFYVAFKAQLCVCDVEAAVPAVIPLEQIDGDGSEGENVTGSRRVVETHLVECDGELLLVSVHDNLEYNSANATIFDDGGGDDDHDGDGNSNGGDGRVVEVLRVEWLEDGAVRLVREEDPLGSHALFLGRNCAFALSPAGFPACRANCVYLVDQQGHPDGRVRVVDLNPERRWEPEEATCTDDEGELGLEMISNKWARRDETIYPDDGRRGGPSAGWARLGWFFPKY</sequence>
<dbReference type="OrthoDB" id="600964at2759"/>